<accession>H2Z8U6</accession>
<reference evidence="8" key="3">
    <citation type="submission" date="2025-09" db="UniProtKB">
        <authorList>
            <consortium name="Ensembl"/>
        </authorList>
    </citation>
    <scope>IDENTIFICATION</scope>
</reference>
<reference evidence="8" key="2">
    <citation type="submission" date="2025-08" db="UniProtKB">
        <authorList>
            <consortium name="Ensembl"/>
        </authorList>
    </citation>
    <scope>IDENTIFICATION</scope>
</reference>
<reference evidence="9" key="1">
    <citation type="submission" date="2003-08" db="EMBL/GenBank/DDBJ databases">
        <authorList>
            <person name="Birren B."/>
            <person name="Nusbaum C."/>
            <person name="Abebe A."/>
            <person name="Abouelleil A."/>
            <person name="Adekoya E."/>
            <person name="Ait-zahra M."/>
            <person name="Allen N."/>
            <person name="Allen T."/>
            <person name="An P."/>
            <person name="Anderson M."/>
            <person name="Anderson S."/>
            <person name="Arachchi H."/>
            <person name="Armbruster J."/>
            <person name="Bachantsang P."/>
            <person name="Baldwin J."/>
            <person name="Barry A."/>
            <person name="Bayul T."/>
            <person name="Blitshsteyn B."/>
            <person name="Bloom T."/>
            <person name="Blye J."/>
            <person name="Boguslavskiy L."/>
            <person name="Borowsky M."/>
            <person name="Boukhgalter B."/>
            <person name="Brunache A."/>
            <person name="Butler J."/>
            <person name="Calixte N."/>
            <person name="Calvo S."/>
            <person name="Camarata J."/>
            <person name="Campo K."/>
            <person name="Chang J."/>
            <person name="Cheshatsang Y."/>
            <person name="Citroen M."/>
            <person name="Collymore A."/>
            <person name="Considine T."/>
            <person name="Cook A."/>
            <person name="Cooke P."/>
            <person name="Corum B."/>
            <person name="Cuomo C."/>
            <person name="David R."/>
            <person name="Dawoe T."/>
            <person name="Degray S."/>
            <person name="Dodge S."/>
            <person name="Dooley K."/>
            <person name="Dorje P."/>
            <person name="Dorjee K."/>
            <person name="Dorris L."/>
            <person name="Duffey N."/>
            <person name="Dupes A."/>
            <person name="Elkins T."/>
            <person name="Engels R."/>
            <person name="Erickson J."/>
            <person name="Farina A."/>
            <person name="Faro S."/>
            <person name="Ferreira P."/>
            <person name="Fischer H."/>
            <person name="Fitzgerald M."/>
            <person name="Foley K."/>
            <person name="Gage D."/>
            <person name="Galagan J."/>
            <person name="Gearin G."/>
            <person name="Gnerre S."/>
            <person name="Gnirke A."/>
            <person name="Goyette A."/>
            <person name="Graham J."/>
            <person name="Grandbois E."/>
            <person name="Gyaltsen K."/>
            <person name="Hafez N."/>
            <person name="Hagopian D."/>
            <person name="Hagos B."/>
            <person name="Hall J."/>
            <person name="Hatcher B."/>
            <person name="Heller A."/>
            <person name="Higgins H."/>
            <person name="Honan T."/>
            <person name="Horn A."/>
            <person name="Houde N."/>
            <person name="Hughes L."/>
            <person name="Hulme W."/>
            <person name="Husby E."/>
            <person name="Iliev I."/>
            <person name="Jaffe D."/>
            <person name="Jones C."/>
            <person name="Kamal M."/>
            <person name="Kamat A."/>
            <person name="Kamvysselis M."/>
            <person name="Karlsson E."/>
            <person name="Kells C."/>
            <person name="Kieu A."/>
            <person name="Kisner P."/>
            <person name="Kodira C."/>
            <person name="Kulbokas E."/>
            <person name="Labutti K."/>
            <person name="Lama D."/>
            <person name="Landers T."/>
            <person name="Leger J."/>
            <person name="Levine S."/>
            <person name="Lewis D."/>
            <person name="Lewis T."/>
            <person name="Lindblad-toh K."/>
            <person name="Liu X."/>
            <person name="Lokyitsang T."/>
            <person name="Lokyitsang Y."/>
            <person name="Lucien O."/>
            <person name="Lui A."/>
            <person name="Ma L.J."/>
            <person name="Mabbitt R."/>
            <person name="Macdonald J."/>
            <person name="Maclean C."/>
            <person name="Major J."/>
            <person name="Manning J."/>
            <person name="Marabella R."/>
            <person name="Maru K."/>
            <person name="Matthews C."/>
            <person name="Mauceli E."/>
            <person name="Mccarthy M."/>
            <person name="Mcdonough S."/>
            <person name="Mcghee T."/>
            <person name="Meldrim J."/>
            <person name="Meneus L."/>
            <person name="Mesirov J."/>
            <person name="Mihalev A."/>
            <person name="Mihova T."/>
            <person name="Mikkelsen T."/>
            <person name="Mlenga V."/>
            <person name="Moru K."/>
            <person name="Mozes J."/>
            <person name="Mulrain L."/>
            <person name="Munson G."/>
            <person name="Naylor J."/>
            <person name="Newes C."/>
            <person name="Nguyen C."/>
            <person name="Nguyen N."/>
            <person name="Nguyen T."/>
            <person name="Nicol R."/>
            <person name="Nielsen C."/>
            <person name="Nizzari M."/>
            <person name="Norbu C."/>
            <person name="Norbu N."/>
            <person name="O'donnell P."/>
            <person name="Okoawo O."/>
            <person name="O'leary S."/>
            <person name="Omotosho B."/>
            <person name="O'neill K."/>
            <person name="Osman S."/>
            <person name="Parker S."/>
            <person name="Perrin D."/>
            <person name="Phunkhang P."/>
            <person name="Piqani B."/>
            <person name="Purcell S."/>
            <person name="Rachupka T."/>
            <person name="Ramasamy U."/>
            <person name="Rameau R."/>
            <person name="Ray V."/>
            <person name="Raymond C."/>
            <person name="Retta R."/>
            <person name="Richardson S."/>
            <person name="Rise C."/>
            <person name="Rodriguez J."/>
            <person name="Rogers J."/>
            <person name="Rogov P."/>
            <person name="Rutman M."/>
            <person name="Schupbach R."/>
            <person name="Seaman C."/>
            <person name="Settipalli S."/>
            <person name="Sharpe T."/>
            <person name="Sheridan J."/>
            <person name="Sherpa N."/>
            <person name="Shi J."/>
            <person name="Smirnov S."/>
            <person name="Smith C."/>
            <person name="Sougnez C."/>
            <person name="Spencer B."/>
            <person name="Stalker J."/>
            <person name="Stange-thomann N."/>
            <person name="Stavropoulos S."/>
            <person name="Stetson K."/>
            <person name="Stone C."/>
            <person name="Stone S."/>
            <person name="Stubbs M."/>
            <person name="Talamas J."/>
            <person name="Tchuinga P."/>
            <person name="Tenzing P."/>
            <person name="Tesfaye S."/>
            <person name="Theodore J."/>
            <person name="Thoulutsang Y."/>
            <person name="Topham K."/>
            <person name="Towey S."/>
            <person name="Tsamla T."/>
            <person name="Tsomo N."/>
            <person name="Vallee D."/>
            <person name="Vassiliev H."/>
            <person name="Venkataraman V."/>
            <person name="Vinson J."/>
            <person name="Vo A."/>
            <person name="Wade C."/>
            <person name="Wang S."/>
            <person name="Wangchuk T."/>
            <person name="Wangdi T."/>
            <person name="Whittaker C."/>
            <person name="Wilkinson J."/>
            <person name="Wu Y."/>
            <person name="Wyman D."/>
            <person name="Yadav S."/>
            <person name="Yang S."/>
            <person name="Yang X."/>
            <person name="Yeager S."/>
            <person name="Yee E."/>
            <person name="Young G."/>
            <person name="Zainoun J."/>
            <person name="Zembeck L."/>
            <person name="Zimmer A."/>
            <person name="Zody M."/>
            <person name="Lander E."/>
        </authorList>
    </citation>
    <scope>NUCLEOTIDE SEQUENCE [LARGE SCALE GENOMIC DNA]</scope>
</reference>
<dbReference type="PANTHER" id="PTHR11409:SF43">
    <property type="entry name" value="ADENOSINE DEAMINASE"/>
    <property type="match status" value="1"/>
</dbReference>
<dbReference type="GO" id="GO:0006154">
    <property type="term" value="P:adenosine catabolic process"/>
    <property type="evidence" value="ECO:0007669"/>
    <property type="project" value="TreeGrafter"/>
</dbReference>
<comment type="similarity">
    <text evidence="2">Belongs to the metallo-dependent hydrolases superfamily. Adenosine and AMP deaminases family.</text>
</comment>
<evidence type="ECO:0000256" key="6">
    <source>
        <dbReference type="ARBA" id="ARBA00022833"/>
    </source>
</evidence>
<dbReference type="Gene3D" id="3.20.20.140">
    <property type="entry name" value="Metal-dependent hydrolases"/>
    <property type="match status" value="1"/>
</dbReference>
<keyword evidence="6" id="KW-0862">Zinc</keyword>
<dbReference type="GO" id="GO:0009897">
    <property type="term" value="C:external side of plasma membrane"/>
    <property type="evidence" value="ECO:0007669"/>
    <property type="project" value="TreeGrafter"/>
</dbReference>
<dbReference type="Ensembl" id="ENSCSAVT00000014172.1">
    <property type="protein sequence ID" value="ENSCSAVP00000014011.1"/>
    <property type="gene ID" value="ENSCSAVG00000008216.1"/>
</dbReference>
<keyword evidence="4" id="KW-0479">Metal-binding</keyword>
<dbReference type="Proteomes" id="UP000007875">
    <property type="component" value="Unassembled WGS sequence"/>
</dbReference>
<evidence type="ECO:0000256" key="3">
    <source>
        <dbReference type="ARBA" id="ARBA00012784"/>
    </source>
</evidence>
<dbReference type="InterPro" id="IPR001365">
    <property type="entry name" value="A_deaminase_dom"/>
</dbReference>
<dbReference type="InterPro" id="IPR032466">
    <property type="entry name" value="Metal_Hydrolase"/>
</dbReference>
<dbReference type="GO" id="GO:0060169">
    <property type="term" value="P:negative regulation of adenosine receptor signaling pathway"/>
    <property type="evidence" value="ECO:0007669"/>
    <property type="project" value="TreeGrafter"/>
</dbReference>
<feature type="domain" description="Adenosine deaminase" evidence="7">
    <location>
        <begin position="2"/>
        <end position="72"/>
    </location>
</feature>
<comment type="cofactor">
    <cofactor evidence="1">
        <name>Zn(2+)</name>
        <dbReference type="ChEBI" id="CHEBI:29105"/>
    </cofactor>
</comment>
<evidence type="ECO:0000256" key="5">
    <source>
        <dbReference type="ARBA" id="ARBA00022801"/>
    </source>
</evidence>
<evidence type="ECO:0000256" key="1">
    <source>
        <dbReference type="ARBA" id="ARBA00001947"/>
    </source>
</evidence>
<evidence type="ECO:0000313" key="9">
    <source>
        <dbReference type="Proteomes" id="UP000007875"/>
    </source>
</evidence>
<evidence type="ECO:0000313" key="8">
    <source>
        <dbReference type="Ensembl" id="ENSCSAVP00000014011.1"/>
    </source>
</evidence>
<sequence length="80" mass="9228">MTAHPAIRFMEDGVNFSLNTDNPGFHFLDILDEYDVASRDFRFTEQQIKELNLNALRSSFAEAPIREKLLQDFKAAYGMV</sequence>
<name>H2Z8U6_CIOSA</name>
<dbReference type="GO" id="GO:0043103">
    <property type="term" value="P:hypoxanthine salvage"/>
    <property type="evidence" value="ECO:0007669"/>
    <property type="project" value="TreeGrafter"/>
</dbReference>
<dbReference type="STRING" id="51511.ENSCSAVP00000014011"/>
<proteinExistence type="inferred from homology"/>
<dbReference type="AlphaFoldDB" id="H2Z8U6"/>
<dbReference type="PANTHER" id="PTHR11409">
    <property type="entry name" value="ADENOSINE DEAMINASE"/>
    <property type="match status" value="1"/>
</dbReference>
<dbReference type="InterPro" id="IPR006330">
    <property type="entry name" value="Ado/ade_deaminase"/>
</dbReference>
<evidence type="ECO:0000259" key="7">
    <source>
        <dbReference type="Pfam" id="PF00962"/>
    </source>
</evidence>
<dbReference type="InParanoid" id="H2Z8U6"/>
<dbReference type="GO" id="GO:0046872">
    <property type="term" value="F:metal ion binding"/>
    <property type="evidence" value="ECO:0007669"/>
    <property type="project" value="UniProtKB-KW"/>
</dbReference>
<keyword evidence="5" id="KW-0378">Hydrolase</keyword>
<evidence type="ECO:0000256" key="4">
    <source>
        <dbReference type="ARBA" id="ARBA00022723"/>
    </source>
</evidence>
<dbReference type="GO" id="GO:0004000">
    <property type="term" value="F:adenosine deaminase activity"/>
    <property type="evidence" value="ECO:0007669"/>
    <property type="project" value="TreeGrafter"/>
</dbReference>
<dbReference type="GO" id="GO:0046103">
    <property type="term" value="P:inosine biosynthetic process"/>
    <property type="evidence" value="ECO:0007669"/>
    <property type="project" value="TreeGrafter"/>
</dbReference>
<dbReference type="Pfam" id="PF00962">
    <property type="entry name" value="A_deaminase"/>
    <property type="match status" value="1"/>
</dbReference>
<protein>
    <recommendedName>
        <fullName evidence="3">adenosine deaminase</fullName>
        <ecNumber evidence="3">3.5.4.4</ecNumber>
    </recommendedName>
</protein>
<evidence type="ECO:0000256" key="2">
    <source>
        <dbReference type="ARBA" id="ARBA00006676"/>
    </source>
</evidence>
<dbReference type="HOGENOM" id="CLU_2589038_0_0_1"/>
<keyword evidence="9" id="KW-1185">Reference proteome</keyword>
<dbReference type="EC" id="3.5.4.4" evidence="3"/>
<dbReference type="SUPFAM" id="SSF51556">
    <property type="entry name" value="Metallo-dependent hydrolases"/>
    <property type="match status" value="1"/>
</dbReference>
<dbReference type="eggNOG" id="KOG1097">
    <property type="taxonomic scope" value="Eukaryota"/>
</dbReference>
<dbReference type="GO" id="GO:0005829">
    <property type="term" value="C:cytosol"/>
    <property type="evidence" value="ECO:0007669"/>
    <property type="project" value="TreeGrafter"/>
</dbReference>
<organism evidence="8 9">
    <name type="scientific">Ciona savignyi</name>
    <name type="common">Pacific transparent sea squirt</name>
    <dbReference type="NCBI Taxonomy" id="51511"/>
    <lineage>
        <taxon>Eukaryota</taxon>
        <taxon>Metazoa</taxon>
        <taxon>Chordata</taxon>
        <taxon>Tunicata</taxon>
        <taxon>Ascidiacea</taxon>
        <taxon>Phlebobranchia</taxon>
        <taxon>Cionidae</taxon>
        <taxon>Ciona</taxon>
    </lineage>
</organism>